<comment type="caution">
    <text evidence="2">The sequence shown here is derived from an EMBL/GenBank/DDBJ whole genome shotgun (WGS) entry which is preliminary data.</text>
</comment>
<feature type="compositionally biased region" description="Polar residues" evidence="1">
    <location>
        <begin position="181"/>
        <end position="191"/>
    </location>
</feature>
<evidence type="ECO:0000313" key="2">
    <source>
        <dbReference type="EMBL" id="PLW42035.1"/>
    </source>
</evidence>
<feature type="compositionally biased region" description="Basic and acidic residues" evidence="1">
    <location>
        <begin position="213"/>
        <end position="222"/>
    </location>
</feature>
<evidence type="ECO:0000313" key="3">
    <source>
        <dbReference type="Proteomes" id="UP000235388"/>
    </source>
</evidence>
<name>A0A2N5UWA1_9BASI</name>
<dbReference type="EMBL" id="PGCJ01000162">
    <property type="protein sequence ID" value="PLW42035.1"/>
    <property type="molecule type" value="Genomic_DNA"/>
</dbReference>
<reference evidence="2 3" key="1">
    <citation type="submission" date="2017-11" db="EMBL/GenBank/DDBJ databases">
        <title>De novo assembly and phasing of dikaryotic genomes from two isolates of Puccinia coronata f. sp. avenae, the causal agent of oat crown rust.</title>
        <authorList>
            <person name="Miller M.E."/>
            <person name="Zhang Y."/>
            <person name="Omidvar V."/>
            <person name="Sperschneider J."/>
            <person name="Schwessinger B."/>
            <person name="Raley C."/>
            <person name="Palmer J.M."/>
            <person name="Garnica D."/>
            <person name="Upadhyaya N."/>
            <person name="Rathjen J."/>
            <person name="Taylor J.M."/>
            <person name="Park R.F."/>
            <person name="Dodds P.N."/>
            <person name="Hirsch C.D."/>
            <person name="Kianian S.F."/>
            <person name="Figueroa M."/>
        </authorList>
    </citation>
    <scope>NUCLEOTIDE SEQUENCE [LARGE SCALE GENOMIC DNA]</scope>
    <source>
        <strain evidence="2">12NC29</strain>
    </source>
</reference>
<protein>
    <submittedName>
        <fullName evidence="2">Uncharacterized protein</fullName>
    </submittedName>
</protein>
<feature type="region of interest" description="Disordered" evidence="1">
    <location>
        <begin position="135"/>
        <end position="237"/>
    </location>
</feature>
<feature type="compositionally biased region" description="Polar residues" evidence="1">
    <location>
        <begin position="135"/>
        <end position="168"/>
    </location>
</feature>
<gene>
    <name evidence="2" type="ORF">PCANC_13117</name>
</gene>
<sequence>MASSHSQRARRPGASASHPGWTRPSVIQQLRINQLRRSQNQSSRIAADSLLCASLRVSIDLPLPPSPPDMSYPAYSGTPTMSTTFPVPPGNLETNLSEHQLSNSHAAPRGSGLQSAGVSGPPNFTYQALHGYHPQFTQQGGYHPLPSSNNDTHNSNLYSSQYTSSAQPGHTPAMYFPPPQSMVSNTHCSISQPPPAPTPLPNWEQLNANAEAALEREREASKGRGKKTRAQGRGSSS</sequence>
<accession>A0A2N5UWA1</accession>
<feature type="region of interest" description="Disordered" evidence="1">
    <location>
        <begin position="1"/>
        <end position="25"/>
    </location>
</feature>
<proteinExistence type="predicted"/>
<organism evidence="2 3">
    <name type="scientific">Puccinia coronata f. sp. avenae</name>
    <dbReference type="NCBI Taxonomy" id="200324"/>
    <lineage>
        <taxon>Eukaryota</taxon>
        <taxon>Fungi</taxon>
        <taxon>Dikarya</taxon>
        <taxon>Basidiomycota</taxon>
        <taxon>Pucciniomycotina</taxon>
        <taxon>Pucciniomycetes</taxon>
        <taxon>Pucciniales</taxon>
        <taxon>Pucciniaceae</taxon>
        <taxon>Puccinia</taxon>
    </lineage>
</organism>
<evidence type="ECO:0000256" key="1">
    <source>
        <dbReference type="SAM" id="MobiDB-lite"/>
    </source>
</evidence>
<keyword evidence="3" id="KW-1185">Reference proteome</keyword>
<dbReference type="AlphaFoldDB" id="A0A2N5UWA1"/>
<dbReference type="STRING" id="200324.A0A2N5UWA1"/>
<dbReference type="Proteomes" id="UP000235388">
    <property type="component" value="Unassembled WGS sequence"/>
</dbReference>